<feature type="binding site" evidence="5">
    <location>
        <position position="182"/>
    </location>
    <ligand>
        <name>phosphoenolpyruvate</name>
        <dbReference type="ChEBI" id="CHEBI:58702"/>
    </ligand>
</feature>
<dbReference type="PANTHER" id="PTHR40392:SF1">
    <property type="entry name" value="2-PHOSPHO-L-LACTATE GUANYLYLTRANSFERASE"/>
    <property type="match status" value="1"/>
</dbReference>
<dbReference type="Proteomes" id="UP001174050">
    <property type="component" value="Unassembled WGS sequence"/>
</dbReference>
<keyword evidence="4 5" id="KW-0342">GTP-binding</keyword>
<dbReference type="GO" id="GO:0043814">
    <property type="term" value="F:phospholactate guanylyltransferase activity"/>
    <property type="evidence" value="ECO:0007669"/>
    <property type="project" value="UniProtKB-EC"/>
</dbReference>
<comment type="catalytic activity">
    <reaction evidence="5">
        <text>phosphoenolpyruvate + GTP + H(+) = enolpyruvoyl-2-diphospho-5'-guanosine + diphosphate</text>
        <dbReference type="Rhea" id="RHEA:30519"/>
        <dbReference type="ChEBI" id="CHEBI:15378"/>
        <dbReference type="ChEBI" id="CHEBI:33019"/>
        <dbReference type="ChEBI" id="CHEBI:37565"/>
        <dbReference type="ChEBI" id="CHEBI:58702"/>
        <dbReference type="ChEBI" id="CHEBI:143701"/>
        <dbReference type="EC" id="2.7.7.105"/>
    </reaction>
</comment>
<name>A0ABT7Z461_9ACTN</name>
<accession>A0ABT7Z461</accession>
<dbReference type="EMBL" id="JAUEPL010000009">
    <property type="protein sequence ID" value="MDN3294273.1"/>
    <property type="molecule type" value="Genomic_DNA"/>
</dbReference>
<feature type="binding site" evidence="5">
    <location>
        <position position="198"/>
    </location>
    <ligand>
        <name>phosphoenolpyruvate</name>
        <dbReference type="ChEBI" id="CHEBI:58702"/>
    </ligand>
</feature>
<keyword evidence="8" id="KW-1185">Reference proteome</keyword>
<evidence type="ECO:0000256" key="6">
    <source>
        <dbReference type="SAM" id="MobiDB-lite"/>
    </source>
</evidence>
<comment type="similarity">
    <text evidence="5">Belongs to the CofC family.</text>
</comment>
<dbReference type="InterPro" id="IPR002835">
    <property type="entry name" value="CofC"/>
</dbReference>
<evidence type="ECO:0000313" key="8">
    <source>
        <dbReference type="Proteomes" id="UP001174050"/>
    </source>
</evidence>
<dbReference type="Gene3D" id="3.90.550.10">
    <property type="entry name" value="Spore Coat Polysaccharide Biosynthesis Protein SpsA, Chain A"/>
    <property type="match status" value="1"/>
</dbReference>
<organism evidence="7 8">
    <name type="scientific">Streptomyces ficellus</name>
    <dbReference type="NCBI Taxonomy" id="1977088"/>
    <lineage>
        <taxon>Bacteria</taxon>
        <taxon>Bacillati</taxon>
        <taxon>Actinomycetota</taxon>
        <taxon>Actinomycetes</taxon>
        <taxon>Kitasatosporales</taxon>
        <taxon>Streptomycetaceae</taxon>
        <taxon>Streptomyces</taxon>
    </lineage>
</organism>
<dbReference type="PANTHER" id="PTHR40392">
    <property type="entry name" value="2-PHOSPHO-L-LACTATE GUANYLYLTRANSFERASE"/>
    <property type="match status" value="1"/>
</dbReference>
<evidence type="ECO:0000256" key="3">
    <source>
        <dbReference type="ARBA" id="ARBA00022741"/>
    </source>
</evidence>
<keyword evidence="3 5" id="KW-0547">Nucleotide-binding</keyword>
<dbReference type="HAMAP" id="MF_02114">
    <property type="entry name" value="CofC"/>
    <property type="match status" value="1"/>
</dbReference>
<evidence type="ECO:0000256" key="1">
    <source>
        <dbReference type="ARBA" id="ARBA00022679"/>
    </source>
</evidence>
<comment type="function">
    <text evidence="5">Guanylyltransferase that catalyzes the activation of phosphoenolpyruvate (PEP) as enolpyruvoyl-2-diphospho-5'-guanosine, via the condensation of PEP with GTP. It is involved in the biosynthesis of coenzyme F420, a hydride carrier cofactor.</text>
</comment>
<dbReference type="RefSeq" id="WP_290111314.1">
    <property type="nucleotide sequence ID" value="NZ_JAUEPL010000009.1"/>
</dbReference>
<evidence type="ECO:0000256" key="2">
    <source>
        <dbReference type="ARBA" id="ARBA00022695"/>
    </source>
</evidence>
<dbReference type="InterPro" id="IPR029044">
    <property type="entry name" value="Nucleotide-diphossugar_trans"/>
</dbReference>
<feature type="binding site" evidence="5">
    <location>
        <position position="201"/>
    </location>
    <ligand>
        <name>phosphoenolpyruvate</name>
        <dbReference type="ChEBI" id="CHEBI:58702"/>
    </ligand>
</feature>
<dbReference type="SUPFAM" id="SSF53448">
    <property type="entry name" value="Nucleotide-diphospho-sugar transferases"/>
    <property type="match status" value="1"/>
</dbReference>
<reference evidence="7" key="1">
    <citation type="submission" date="2023-06" db="EMBL/GenBank/DDBJ databases">
        <title>WGS-Sequencing of Streptomyces ficellus isolate 21 collected from sand in Gara Djebilet Iron Mine in Algeria.</title>
        <authorList>
            <person name="Zegers G.P."/>
            <person name="Gomez A."/>
            <person name="Gueddou A."/>
            <person name="Zahara A.F."/>
            <person name="Worth M."/>
            <person name="Sevigny J.L."/>
            <person name="Tisa L."/>
        </authorList>
    </citation>
    <scope>NUCLEOTIDE SEQUENCE</scope>
    <source>
        <strain evidence="7">AS11</strain>
    </source>
</reference>
<comment type="pathway">
    <text evidence="5">Cofactor biosynthesis; coenzyme F420 biosynthesis.</text>
</comment>
<evidence type="ECO:0000256" key="4">
    <source>
        <dbReference type="ARBA" id="ARBA00023134"/>
    </source>
</evidence>
<dbReference type="Pfam" id="PF01983">
    <property type="entry name" value="CofC"/>
    <property type="match status" value="1"/>
</dbReference>
<keyword evidence="1 5" id="KW-0808">Transferase</keyword>
<dbReference type="NCBIfam" id="TIGR03552">
    <property type="entry name" value="F420_cofC"/>
    <property type="match status" value="1"/>
</dbReference>
<feature type="region of interest" description="Disordered" evidence="6">
    <location>
        <begin position="1"/>
        <end position="45"/>
    </location>
</feature>
<protein>
    <recommendedName>
        <fullName evidence="5">Phosphoenolpyruvate guanylyltransferase</fullName>
        <shortName evidence="5">PEP guanylyltransferase</shortName>
        <ecNumber evidence="5">2.7.7.105</ecNumber>
    </recommendedName>
</protein>
<gene>
    <name evidence="7" type="primary">cofC</name>
    <name evidence="5" type="synonym">fbiD</name>
    <name evidence="7" type="ORF">QWM81_09460</name>
</gene>
<evidence type="ECO:0000313" key="7">
    <source>
        <dbReference type="EMBL" id="MDN3294273.1"/>
    </source>
</evidence>
<sequence length="259" mass="26390">MGRDAQRDGTAVPRPRHGRPTPTARPPHDHGTEGEPATNADPTGSWSLVVPLKPLARAKSRLAGAAGPLARQRLALAFAQDTVAAALACPSVRDVSVVTDDAAAAPVLLALGARVVPDRPGAGLNAALAYGAEVIRARRPGAPVATLNADLPALRPAELSRVLAVAAQFPRAFLADAAGIGTTLLSAAPGVELRPAFGGASRRRHLLSGAVEMLPADVASVRQDVDTGDDLRAALELGVGPRTAERWAVEVSTAGESAG</sequence>
<dbReference type="EC" id="2.7.7.105" evidence="5"/>
<keyword evidence="2 5" id="KW-0548">Nucleotidyltransferase</keyword>
<comment type="caution">
    <text evidence="7">The sequence shown here is derived from an EMBL/GenBank/DDBJ whole genome shotgun (WGS) entry which is preliminary data.</text>
</comment>
<proteinExistence type="inferred from homology"/>
<evidence type="ECO:0000256" key="5">
    <source>
        <dbReference type="HAMAP-Rule" id="MF_02114"/>
    </source>
</evidence>